<protein>
    <submittedName>
        <fullName evidence="4">Highly reducing polyketide synthase</fullName>
    </submittedName>
</protein>
<dbReference type="GO" id="GO:0004312">
    <property type="term" value="F:fatty acid synthase activity"/>
    <property type="evidence" value="ECO:0007669"/>
    <property type="project" value="TreeGrafter"/>
</dbReference>
<dbReference type="Pfam" id="PF00109">
    <property type="entry name" value="ketoacyl-synt"/>
    <property type="match status" value="1"/>
</dbReference>
<dbReference type="AlphaFoldDB" id="A0A8H8RVY9"/>
<reference evidence="4 5" key="1">
    <citation type="submission" date="2018-05" db="EMBL/GenBank/DDBJ databases">
        <title>Genome sequencing and assembly of the regulated plant pathogen Lachnellula willkommii and related sister species for the development of diagnostic species identification markers.</title>
        <authorList>
            <person name="Giroux E."/>
            <person name="Bilodeau G."/>
        </authorList>
    </citation>
    <scope>NUCLEOTIDE SEQUENCE [LARGE SCALE GENOMIC DNA]</scope>
    <source>
        <strain evidence="4 5">CBS 197.66</strain>
    </source>
</reference>
<dbReference type="InterPro" id="IPR014030">
    <property type="entry name" value="Ketoacyl_synth_N"/>
</dbReference>
<evidence type="ECO:0000256" key="2">
    <source>
        <dbReference type="SAM" id="MobiDB-lite"/>
    </source>
</evidence>
<keyword evidence="5" id="KW-1185">Reference proteome</keyword>
<dbReference type="Gene3D" id="3.40.47.10">
    <property type="match status" value="1"/>
</dbReference>
<evidence type="ECO:0000313" key="5">
    <source>
        <dbReference type="Proteomes" id="UP000462212"/>
    </source>
</evidence>
<organism evidence="4 5">
    <name type="scientific">Lachnellula subtilissima</name>
    <dbReference type="NCBI Taxonomy" id="602034"/>
    <lineage>
        <taxon>Eukaryota</taxon>
        <taxon>Fungi</taxon>
        <taxon>Dikarya</taxon>
        <taxon>Ascomycota</taxon>
        <taxon>Pezizomycotina</taxon>
        <taxon>Leotiomycetes</taxon>
        <taxon>Helotiales</taxon>
        <taxon>Lachnaceae</taxon>
        <taxon>Lachnellula</taxon>
    </lineage>
</organism>
<dbReference type="Proteomes" id="UP000462212">
    <property type="component" value="Unassembled WGS sequence"/>
</dbReference>
<dbReference type="InterPro" id="IPR032821">
    <property type="entry name" value="PKS_assoc"/>
</dbReference>
<dbReference type="Pfam" id="PF02801">
    <property type="entry name" value="Ketoacyl-synt_C"/>
    <property type="match status" value="1"/>
</dbReference>
<sequence length="556" mass="59093">MTSDISPDSSQINGNGGHSNGANMNGNGVHSNGINGHGINGHATTSHIESKDGSKFPPVAICGMACRLPGGISSPEQLWDYLIEGGDARSPVPKSRFNISAYHSPVKKPGASITEFGYFLDENVDLGALDTAFFSMPRSEVARLDPQQRLLLEVARESVDDGGEVGWKGSNIGVYVGTFSQDWYDSFNREPLKYGVYQATATHDFMVSERLSHEMDLRGPSMTIRTACSSALVGLNEACMAIGRGDCDSAIIGGTSIIMAPALMTAMSEQGVLSPDGSCKTFSAGANGYARGEAIVSFYVKSLDAAIRDGNPIRSVIAGTSVNFDGKTPTLSMPNPIAQEALIRRAYKVAGISDFGKTGFFECHGTGTTSGDVCETSAIGAIFGQDGVHIGSIKPNLGHSEGASGLTSLLKAVLALEHRTIPPNIKSLPLNPKIPFEQSKLTVPNQPLSWPIDREERVSVNSFGVGGANAHVIVESAAKYTPSRGAVAPAATTSNVPQLLLYSANTAQSLKDMTQNYHQFLGRTSMDLADIAYTLANKREHLPHRSLQWCKKTHSI</sequence>
<evidence type="ECO:0000256" key="1">
    <source>
        <dbReference type="RuleBase" id="RU003694"/>
    </source>
</evidence>
<gene>
    <name evidence="4" type="primary">FUM1_2</name>
    <name evidence="4" type="ORF">LSUB1_G005183</name>
</gene>
<accession>A0A8H8RVY9</accession>
<dbReference type="InterPro" id="IPR020841">
    <property type="entry name" value="PKS_Beta-ketoAc_synthase_dom"/>
</dbReference>
<evidence type="ECO:0000259" key="3">
    <source>
        <dbReference type="PROSITE" id="PS52004"/>
    </source>
</evidence>
<dbReference type="InterPro" id="IPR014031">
    <property type="entry name" value="Ketoacyl_synth_C"/>
</dbReference>
<dbReference type="Pfam" id="PF16197">
    <property type="entry name" value="KAsynt_C_assoc"/>
    <property type="match status" value="1"/>
</dbReference>
<dbReference type="InterPro" id="IPR016039">
    <property type="entry name" value="Thiolase-like"/>
</dbReference>
<feature type="region of interest" description="Disordered" evidence="2">
    <location>
        <begin position="1"/>
        <end position="51"/>
    </location>
</feature>
<feature type="compositionally biased region" description="Low complexity" evidence="2">
    <location>
        <begin position="25"/>
        <end position="34"/>
    </location>
</feature>
<feature type="compositionally biased region" description="Polar residues" evidence="2">
    <location>
        <begin position="1"/>
        <end position="13"/>
    </location>
</feature>
<dbReference type="SUPFAM" id="SSF53901">
    <property type="entry name" value="Thiolase-like"/>
    <property type="match status" value="1"/>
</dbReference>
<comment type="caution">
    <text evidence="4">The sequence shown here is derived from an EMBL/GenBank/DDBJ whole genome shotgun (WGS) entry which is preliminary data.</text>
</comment>
<dbReference type="OrthoDB" id="3559939at2759"/>
<dbReference type="PANTHER" id="PTHR43775">
    <property type="entry name" value="FATTY ACID SYNTHASE"/>
    <property type="match status" value="1"/>
</dbReference>
<dbReference type="InterPro" id="IPR050091">
    <property type="entry name" value="PKS_NRPS_Biosynth_Enz"/>
</dbReference>
<proteinExistence type="inferred from homology"/>
<name>A0A8H8RVY9_9HELO</name>
<dbReference type="CDD" id="cd00833">
    <property type="entry name" value="PKS"/>
    <property type="match status" value="1"/>
</dbReference>
<evidence type="ECO:0000313" key="4">
    <source>
        <dbReference type="EMBL" id="TVY41642.1"/>
    </source>
</evidence>
<dbReference type="PROSITE" id="PS52004">
    <property type="entry name" value="KS3_2"/>
    <property type="match status" value="1"/>
</dbReference>
<feature type="domain" description="Ketosynthase family 3 (KS3)" evidence="3">
    <location>
        <begin position="56"/>
        <end position="476"/>
    </location>
</feature>
<dbReference type="SMART" id="SM00825">
    <property type="entry name" value="PKS_KS"/>
    <property type="match status" value="1"/>
</dbReference>
<dbReference type="GO" id="GO:0044550">
    <property type="term" value="P:secondary metabolite biosynthetic process"/>
    <property type="evidence" value="ECO:0007669"/>
    <property type="project" value="TreeGrafter"/>
</dbReference>
<dbReference type="EMBL" id="QGMJ01000128">
    <property type="protein sequence ID" value="TVY41642.1"/>
    <property type="molecule type" value="Genomic_DNA"/>
</dbReference>
<dbReference type="PANTHER" id="PTHR43775:SF28">
    <property type="entry name" value="SYNTHASE, PUTATIVE-RELATED"/>
    <property type="match status" value="1"/>
</dbReference>
<keyword evidence="1" id="KW-0808">Transferase</keyword>
<dbReference type="GO" id="GO:0006633">
    <property type="term" value="P:fatty acid biosynthetic process"/>
    <property type="evidence" value="ECO:0007669"/>
    <property type="project" value="TreeGrafter"/>
</dbReference>
<comment type="similarity">
    <text evidence="1">Belongs to the thiolase-like superfamily. Beta-ketoacyl-ACP synthases family.</text>
</comment>